<proteinExistence type="predicted"/>
<evidence type="ECO:0000313" key="2">
    <source>
        <dbReference type="Proteomes" id="UP000777265"/>
    </source>
</evidence>
<name>A0A351U2T5_9BACT</name>
<comment type="caution">
    <text evidence="1">The sequence shown here is derived from an EMBL/GenBank/DDBJ whole genome shotgun (WGS) entry which is preliminary data.</text>
</comment>
<organism evidence="1 2">
    <name type="scientific">Syntrophorhabdus aromaticivorans</name>
    <dbReference type="NCBI Taxonomy" id="328301"/>
    <lineage>
        <taxon>Bacteria</taxon>
        <taxon>Pseudomonadati</taxon>
        <taxon>Thermodesulfobacteriota</taxon>
        <taxon>Syntrophorhabdia</taxon>
        <taxon>Syntrophorhabdales</taxon>
        <taxon>Syntrophorhabdaceae</taxon>
        <taxon>Syntrophorhabdus</taxon>
    </lineage>
</organism>
<gene>
    <name evidence="1" type="ORF">GXY80_06395</name>
</gene>
<sequence length="62" mass="7139">MTDILPEGEDLRRAVKWISGTLQENPAQPVQKLVGEAVFKFDLSPKDAEFLTEFFRQRKETS</sequence>
<dbReference type="Proteomes" id="UP000777265">
    <property type="component" value="Unassembled WGS sequence"/>
</dbReference>
<evidence type="ECO:0000313" key="1">
    <source>
        <dbReference type="EMBL" id="NLW35098.1"/>
    </source>
</evidence>
<dbReference type="EMBL" id="JAAYEE010000104">
    <property type="protein sequence ID" value="NLW35098.1"/>
    <property type="molecule type" value="Genomic_DNA"/>
</dbReference>
<reference evidence="1" key="1">
    <citation type="journal article" date="2020" name="Biotechnol. Biofuels">
        <title>New insights from the biogas microbiome by comprehensive genome-resolved metagenomics of nearly 1600 species originating from multiple anaerobic digesters.</title>
        <authorList>
            <person name="Campanaro S."/>
            <person name="Treu L."/>
            <person name="Rodriguez-R L.M."/>
            <person name="Kovalovszki A."/>
            <person name="Ziels R.M."/>
            <person name="Maus I."/>
            <person name="Zhu X."/>
            <person name="Kougias P.G."/>
            <person name="Basile A."/>
            <person name="Luo G."/>
            <person name="Schluter A."/>
            <person name="Konstantinidis K.T."/>
            <person name="Angelidaki I."/>
        </authorList>
    </citation>
    <scope>NUCLEOTIDE SEQUENCE</scope>
    <source>
        <strain evidence="1">AS06rmzACSIP_7</strain>
    </source>
</reference>
<dbReference type="AlphaFoldDB" id="A0A351U2T5"/>
<reference evidence="1" key="2">
    <citation type="submission" date="2020-01" db="EMBL/GenBank/DDBJ databases">
        <authorList>
            <person name="Campanaro S."/>
        </authorList>
    </citation>
    <scope>NUCLEOTIDE SEQUENCE</scope>
    <source>
        <strain evidence="1">AS06rmzACSIP_7</strain>
    </source>
</reference>
<accession>A0A351U2T5</accession>
<protein>
    <submittedName>
        <fullName evidence="1">Uncharacterized protein</fullName>
    </submittedName>
</protein>